<dbReference type="EMBL" id="CM039432">
    <property type="protein sequence ID" value="KAI4332983.1"/>
    <property type="molecule type" value="Genomic_DNA"/>
</dbReference>
<evidence type="ECO:0000313" key="1">
    <source>
        <dbReference type="EMBL" id="KAI4332983.1"/>
    </source>
</evidence>
<keyword evidence="2" id="KW-1185">Reference proteome</keyword>
<evidence type="ECO:0000313" key="2">
    <source>
        <dbReference type="Proteomes" id="UP000828941"/>
    </source>
</evidence>
<organism evidence="1 2">
    <name type="scientific">Bauhinia variegata</name>
    <name type="common">Purple orchid tree</name>
    <name type="synonym">Phanera variegata</name>
    <dbReference type="NCBI Taxonomy" id="167791"/>
    <lineage>
        <taxon>Eukaryota</taxon>
        <taxon>Viridiplantae</taxon>
        <taxon>Streptophyta</taxon>
        <taxon>Embryophyta</taxon>
        <taxon>Tracheophyta</taxon>
        <taxon>Spermatophyta</taxon>
        <taxon>Magnoliopsida</taxon>
        <taxon>eudicotyledons</taxon>
        <taxon>Gunneridae</taxon>
        <taxon>Pentapetalae</taxon>
        <taxon>rosids</taxon>
        <taxon>fabids</taxon>
        <taxon>Fabales</taxon>
        <taxon>Fabaceae</taxon>
        <taxon>Cercidoideae</taxon>
        <taxon>Cercideae</taxon>
        <taxon>Bauhiniinae</taxon>
        <taxon>Bauhinia</taxon>
    </lineage>
</organism>
<proteinExistence type="predicted"/>
<protein>
    <submittedName>
        <fullName evidence="1">Uncharacterized protein</fullName>
    </submittedName>
</protein>
<dbReference type="Proteomes" id="UP000828941">
    <property type="component" value="Chromosome 7"/>
</dbReference>
<comment type="caution">
    <text evidence="1">The sequence shown here is derived from an EMBL/GenBank/DDBJ whole genome shotgun (WGS) entry which is preliminary data.</text>
</comment>
<gene>
    <name evidence="1" type="ORF">L6164_017841</name>
</gene>
<accession>A0ACB9N971</accession>
<reference evidence="1 2" key="1">
    <citation type="journal article" date="2022" name="DNA Res.">
        <title>Chromosomal-level genome assembly of the orchid tree Bauhinia variegata (Leguminosae; Cercidoideae) supports the allotetraploid origin hypothesis of Bauhinia.</title>
        <authorList>
            <person name="Zhong Y."/>
            <person name="Chen Y."/>
            <person name="Zheng D."/>
            <person name="Pang J."/>
            <person name="Liu Y."/>
            <person name="Luo S."/>
            <person name="Meng S."/>
            <person name="Qian L."/>
            <person name="Wei D."/>
            <person name="Dai S."/>
            <person name="Zhou R."/>
        </authorList>
    </citation>
    <scope>NUCLEOTIDE SEQUENCE [LARGE SCALE GENOMIC DNA]</scope>
    <source>
        <strain evidence="1">BV-YZ2020</strain>
    </source>
</reference>
<name>A0ACB9N971_BAUVA</name>
<sequence length="390" mass="44681">MEESALQQENLDMADCFEKLSDDLLLHILSFLPTKCAVRTSILSKRWKSLWTLLPNLDFDDEEILSTGMSFADAVNKVLILRNGSRIRNFRLSFSRSYFERHHVLNLMSLRYFSDDSFEELLSGCPVLEELFLNGVTYMRALKICVPTLKKLDVEFVNIVKVTKVEINAPSLESLYICDINHSEYLIKNLNKVLQASLSLWKPLSDTDCIFKILNALPSVESLTLTHWTTKSLLGVAHLDLPEFNKLVYLRFDLISLNWHFLTTLLQKSPNLEVLVIQRTPRGSEWDPTLVPSFSLGEESCWTEPSSVPVCVSSHLIKFEFRGFQGLEAAAELEFVRYVLENSNVLNKVTIQPSDLMNLGQRDGLRGNLSMLPRGSKTRLEFEQRDIQRV</sequence>